<accession>A0A5P1EL93</accession>
<keyword evidence="2" id="KW-1185">Reference proteome</keyword>
<dbReference type="Gramene" id="ONK66676">
    <property type="protein sequence ID" value="ONK66676"/>
    <property type="gene ID" value="A4U43_C06F10820"/>
</dbReference>
<protein>
    <submittedName>
        <fullName evidence="1">Uncharacterized protein</fullName>
    </submittedName>
</protein>
<evidence type="ECO:0000313" key="1">
    <source>
        <dbReference type="EMBL" id="ONK66676.1"/>
    </source>
</evidence>
<dbReference type="AlphaFoldDB" id="A0A5P1EL93"/>
<dbReference type="Proteomes" id="UP000243459">
    <property type="component" value="Chromosome 6"/>
</dbReference>
<organism evidence="1 2">
    <name type="scientific">Asparagus officinalis</name>
    <name type="common">Garden asparagus</name>
    <dbReference type="NCBI Taxonomy" id="4686"/>
    <lineage>
        <taxon>Eukaryota</taxon>
        <taxon>Viridiplantae</taxon>
        <taxon>Streptophyta</taxon>
        <taxon>Embryophyta</taxon>
        <taxon>Tracheophyta</taxon>
        <taxon>Spermatophyta</taxon>
        <taxon>Magnoliopsida</taxon>
        <taxon>Liliopsida</taxon>
        <taxon>Asparagales</taxon>
        <taxon>Asparagaceae</taxon>
        <taxon>Asparagoideae</taxon>
        <taxon>Asparagus</taxon>
    </lineage>
</organism>
<proteinExistence type="predicted"/>
<dbReference type="EMBL" id="CM007386">
    <property type="protein sequence ID" value="ONK66676.1"/>
    <property type="molecule type" value="Genomic_DNA"/>
</dbReference>
<gene>
    <name evidence="1" type="ORF">A4U43_C06F10820</name>
</gene>
<reference evidence="2" key="1">
    <citation type="journal article" date="2017" name="Nat. Commun.">
        <title>The asparagus genome sheds light on the origin and evolution of a young Y chromosome.</title>
        <authorList>
            <person name="Harkess A."/>
            <person name="Zhou J."/>
            <person name="Xu C."/>
            <person name="Bowers J.E."/>
            <person name="Van der Hulst R."/>
            <person name="Ayyampalayam S."/>
            <person name="Mercati F."/>
            <person name="Riccardi P."/>
            <person name="McKain M.R."/>
            <person name="Kakrana A."/>
            <person name="Tang H."/>
            <person name="Ray J."/>
            <person name="Groenendijk J."/>
            <person name="Arikit S."/>
            <person name="Mathioni S.M."/>
            <person name="Nakano M."/>
            <person name="Shan H."/>
            <person name="Telgmann-Rauber A."/>
            <person name="Kanno A."/>
            <person name="Yue Z."/>
            <person name="Chen H."/>
            <person name="Li W."/>
            <person name="Chen Y."/>
            <person name="Xu X."/>
            <person name="Zhang Y."/>
            <person name="Luo S."/>
            <person name="Chen H."/>
            <person name="Gao J."/>
            <person name="Mao Z."/>
            <person name="Pires J.C."/>
            <person name="Luo M."/>
            <person name="Kudrna D."/>
            <person name="Wing R.A."/>
            <person name="Meyers B.C."/>
            <person name="Yi K."/>
            <person name="Kong H."/>
            <person name="Lavrijsen P."/>
            <person name="Sunseri F."/>
            <person name="Falavigna A."/>
            <person name="Ye Y."/>
            <person name="Leebens-Mack J.H."/>
            <person name="Chen G."/>
        </authorList>
    </citation>
    <scope>NUCLEOTIDE SEQUENCE [LARGE SCALE GENOMIC DNA]</scope>
    <source>
        <strain evidence="2">cv. DH0086</strain>
    </source>
</reference>
<evidence type="ECO:0000313" key="2">
    <source>
        <dbReference type="Proteomes" id="UP000243459"/>
    </source>
</evidence>
<sequence>MHQVPQERLQIHRRPRLARGRQGLDEPVDLLCPHRPLGGDLWAAEDVGDAELADAAPVVAVGGEGEALEAVGGRWGPGGEAETCVDERGRGLRANMVINAKIVEVLFTSALEALVKGH</sequence>
<name>A0A5P1EL93_ASPOF</name>